<dbReference type="InterPro" id="IPR003611">
    <property type="entry name" value="NUMOD3"/>
</dbReference>
<proteinExistence type="predicted"/>
<reference evidence="4" key="2">
    <citation type="submission" date="2025-08" db="UniProtKB">
        <authorList>
            <consortium name="RefSeq"/>
        </authorList>
    </citation>
    <scope>IDENTIFICATION</scope>
    <source>
        <tissue evidence="4">Etiolated seedlings</tissue>
    </source>
</reference>
<sequence length="556" mass="63564">MPLIEITNAHSLLPYHRHVKYSWISFASPNYYHCKSFSNLQNLNFNLPLVRFPFLIQAVAATIQPNTFSHKFDDDDDDDDDDIAALNPYPPMLEQPLDEREKLRRFRISKANKGNTPWNKGRKHSPETLRKIRERTRIAMQNPKVKMKLTNLGHAQTTETKLKIGAGVRKLWEQRRGKKMVQESCCFEWQNLIADASKQGFAGQEELQWNSYETLDEQLKQEWLVSVEQRKQMVRAPVSNRAPKSPEQRRKIAEAIAAKWADPDYRERVCSALAKYHSTERKPRTRPSYAAQPAKKKKPITKRDSDTSILGKSASKILKPIQLRKRKSPAYRDPLVNSKLEMIKNIRAQRASVETRQTQAIQQARLLIAEAEKAAKALEVAATKSPIAQSSLIETRKLIAEAIQSLESIDTQRIAECSVPVVSLNETNKENESTFEFRNHPQMAQVNGHTTLSSSDCKFSEAIGELSLERPINGNPELHLTNGRSLTFSLNSQINQYSPSNQERETEQDQSSEDETDHSPTVMGMQSLEDETLSRSPIVTKKWVRGRLVEVTEEKR</sequence>
<dbReference type="KEGG" id="cam:101504898"/>
<accession>A0A1S2XUW2</accession>
<dbReference type="GO" id="GO:0003677">
    <property type="term" value="F:DNA binding"/>
    <property type="evidence" value="ECO:0007669"/>
    <property type="project" value="InterPro"/>
</dbReference>
<dbReference type="AlphaFoldDB" id="A0A1S2XUW2"/>
<evidence type="ECO:0000256" key="1">
    <source>
        <dbReference type="SAM" id="MobiDB-lite"/>
    </source>
</evidence>
<dbReference type="PANTHER" id="PTHR34199">
    <property type="entry name" value="NUMOD3 MOTIF FAMILY PROTEIN, EXPRESSED"/>
    <property type="match status" value="1"/>
</dbReference>
<evidence type="ECO:0000313" key="3">
    <source>
        <dbReference type="Proteomes" id="UP000087171"/>
    </source>
</evidence>
<organism evidence="3 4">
    <name type="scientific">Cicer arietinum</name>
    <name type="common">Chickpea</name>
    <name type="synonym">Garbanzo</name>
    <dbReference type="NCBI Taxonomy" id="3827"/>
    <lineage>
        <taxon>Eukaryota</taxon>
        <taxon>Viridiplantae</taxon>
        <taxon>Streptophyta</taxon>
        <taxon>Embryophyta</taxon>
        <taxon>Tracheophyta</taxon>
        <taxon>Spermatophyta</taxon>
        <taxon>Magnoliopsida</taxon>
        <taxon>eudicotyledons</taxon>
        <taxon>Gunneridae</taxon>
        <taxon>Pentapetalae</taxon>
        <taxon>rosids</taxon>
        <taxon>fabids</taxon>
        <taxon>Fabales</taxon>
        <taxon>Fabaceae</taxon>
        <taxon>Papilionoideae</taxon>
        <taxon>50 kb inversion clade</taxon>
        <taxon>NPAAA clade</taxon>
        <taxon>Hologalegina</taxon>
        <taxon>IRL clade</taxon>
        <taxon>Cicereae</taxon>
        <taxon>Cicer</taxon>
    </lineage>
</organism>
<dbReference type="Pfam" id="PF07460">
    <property type="entry name" value="NUMOD3"/>
    <property type="match status" value="1"/>
</dbReference>
<reference evidence="3" key="1">
    <citation type="journal article" date="2013" name="Nat. Biotechnol.">
        <title>Draft genome sequence of chickpea (Cicer arietinum) provides a resource for trait improvement.</title>
        <authorList>
            <person name="Varshney R.K."/>
            <person name="Song C."/>
            <person name="Saxena R.K."/>
            <person name="Azam S."/>
            <person name="Yu S."/>
            <person name="Sharpe A.G."/>
            <person name="Cannon S."/>
            <person name="Baek J."/>
            <person name="Rosen B.D."/>
            <person name="Tar'an B."/>
            <person name="Millan T."/>
            <person name="Zhang X."/>
            <person name="Ramsay L.D."/>
            <person name="Iwata A."/>
            <person name="Wang Y."/>
            <person name="Nelson W."/>
            <person name="Farmer A.D."/>
            <person name="Gaur P.M."/>
            <person name="Soderlund C."/>
            <person name="Penmetsa R.V."/>
            <person name="Xu C."/>
            <person name="Bharti A.K."/>
            <person name="He W."/>
            <person name="Winter P."/>
            <person name="Zhao S."/>
            <person name="Hane J.K."/>
            <person name="Carrasquilla-Garcia N."/>
            <person name="Condie J.A."/>
            <person name="Upadhyaya H.D."/>
            <person name="Luo M.C."/>
            <person name="Thudi M."/>
            <person name="Gowda C.L."/>
            <person name="Singh N.P."/>
            <person name="Lichtenzveig J."/>
            <person name="Gali K.K."/>
            <person name="Rubio J."/>
            <person name="Nadarajan N."/>
            <person name="Dolezel J."/>
            <person name="Bansal K.C."/>
            <person name="Xu X."/>
            <person name="Edwards D."/>
            <person name="Zhang G."/>
            <person name="Kahl G."/>
            <person name="Gil J."/>
            <person name="Singh K.B."/>
            <person name="Datta S.K."/>
            <person name="Jackson S.A."/>
            <person name="Wang J."/>
            <person name="Cook D.R."/>
        </authorList>
    </citation>
    <scope>NUCLEOTIDE SEQUENCE [LARGE SCALE GENOMIC DNA]</scope>
    <source>
        <strain evidence="3">cv. CDC Frontier</strain>
    </source>
</reference>
<gene>
    <name evidence="4" type="primary">LOC101504898</name>
</gene>
<feature type="domain" description="Nuclease associated modular" evidence="2">
    <location>
        <begin position="107"/>
        <end position="133"/>
    </location>
</feature>
<evidence type="ECO:0000313" key="4">
    <source>
        <dbReference type="RefSeq" id="XP_004494893.1"/>
    </source>
</evidence>
<keyword evidence="3" id="KW-1185">Reference proteome</keyword>
<dbReference type="STRING" id="3827.A0A1S2XUW2"/>
<dbReference type="RefSeq" id="XP_004494893.1">
    <property type="nucleotide sequence ID" value="XM_004494836.3"/>
</dbReference>
<dbReference type="OrthoDB" id="1935413at2759"/>
<name>A0A1S2XUW2_CICAR</name>
<protein>
    <submittedName>
        <fullName evidence="4">Uncharacterized protein LOC101504898</fullName>
    </submittedName>
</protein>
<dbReference type="eggNOG" id="ENOG502QUKG">
    <property type="taxonomic scope" value="Eukaryota"/>
</dbReference>
<feature type="region of interest" description="Disordered" evidence="1">
    <location>
        <begin position="277"/>
        <end position="311"/>
    </location>
</feature>
<feature type="region of interest" description="Disordered" evidence="1">
    <location>
        <begin position="496"/>
        <end position="536"/>
    </location>
</feature>
<evidence type="ECO:0000259" key="2">
    <source>
        <dbReference type="Pfam" id="PF07460"/>
    </source>
</evidence>
<dbReference type="GeneID" id="101504898"/>
<dbReference type="PaxDb" id="3827-XP_004494893.1"/>
<dbReference type="PANTHER" id="PTHR34199:SF2">
    <property type="entry name" value="NUMOD3 MOTIF FAMILY PROTEIN, EXPRESSED"/>
    <property type="match status" value="1"/>
</dbReference>
<dbReference type="Proteomes" id="UP000087171">
    <property type="component" value="Chromosome Ca3"/>
</dbReference>